<keyword evidence="7" id="KW-1185">Reference proteome</keyword>
<dbReference type="InterPro" id="IPR042099">
    <property type="entry name" value="ANL_N_sf"/>
</dbReference>
<dbReference type="InterPro" id="IPR018201">
    <property type="entry name" value="Ketoacyl_synth_AS"/>
</dbReference>
<keyword evidence="1" id="KW-0596">Phosphopantetheine</keyword>
<dbReference type="InterPro" id="IPR000873">
    <property type="entry name" value="AMP-dep_synth/lig_dom"/>
</dbReference>
<dbReference type="Gene3D" id="1.10.1200.10">
    <property type="entry name" value="ACP-like"/>
    <property type="match status" value="1"/>
</dbReference>
<dbReference type="PANTHER" id="PTHR43775:SF37">
    <property type="entry name" value="SI:DKEY-61P9.11"/>
    <property type="match status" value="1"/>
</dbReference>
<dbReference type="SMART" id="SM00825">
    <property type="entry name" value="PKS_KS"/>
    <property type="match status" value="1"/>
</dbReference>
<dbReference type="InterPro" id="IPR016039">
    <property type="entry name" value="Thiolase-like"/>
</dbReference>
<evidence type="ECO:0000256" key="1">
    <source>
        <dbReference type="ARBA" id="ARBA00022450"/>
    </source>
</evidence>
<dbReference type="InterPro" id="IPR036736">
    <property type="entry name" value="ACP-like_sf"/>
</dbReference>
<keyword evidence="2" id="KW-0597">Phosphoprotein</keyword>
<evidence type="ECO:0000259" key="5">
    <source>
        <dbReference type="PROSITE" id="PS52004"/>
    </source>
</evidence>
<dbReference type="SUPFAM" id="SSF47336">
    <property type="entry name" value="ACP-like"/>
    <property type="match status" value="1"/>
</dbReference>
<accession>A0ABN3QL20</accession>
<dbReference type="Pfam" id="PF00501">
    <property type="entry name" value="AMP-binding"/>
    <property type="match status" value="1"/>
</dbReference>
<dbReference type="SUPFAM" id="SSF56801">
    <property type="entry name" value="Acetyl-CoA synthetase-like"/>
    <property type="match status" value="1"/>
</dbReference>
<dbReference type="InterPro" id="IPR032821">
    <property type="entry name" value="PKS_assoc"/>
</dbReference>
<dbReference type="CDD" id="cd00833">
    <property type="entry name" value="PKS"/>
    <property type="match status" value="1"/>
</dbReference>
<dbReference type="InterPro" id="IPR040097">
    <property type="entry name" value="FAAL/FAAC"/>
</dbReference>
<gene>
    <name evidence="6" type="ORF">GCM10010411_78100</name>
</gene>
<dbReference type="PROSITE" id="PS50075">
    <property type="entry name" value="CARRIER"/>
    <property type="match status" value="1"/>
</dbReference>
<evidence type="ECO:0008006" key="8">
    <source>
        <dbReference type="Google" id="ProtNLM"/>
    </source>
</evidence>
<dbReference type="InterPro" id="IPR009081">
    <property type="entry name" value="PP-bd_ACP"/>
</dbReference>
<dbReference type="Proteomes" id="UP001501509">
    <property type="component" value="Unassembled WGS sequence"/>
</dbReference>
<dbReference type="InterPro" id="IPR045851">
    <property type="entry name" value="AMP-bd_C_sf"/>
</dbReference>
<sequence>MLRRRATEHPDRIAYRFLDYPGKGPPRISPLTYGQLDVWARAIAVTLGERSRPGDRVLLLCPPGPEYVAYLLGSLYARLVAVPAYPPTSARHVDRVRSIARGAQARLAVTGRSGDPVTSDTDPLGLDVPGLDWLAATDRLVDGRQESWDGIVAGSADLAFLQYTSGSTAEPKGVMVTHANVLANMRSAEPALAVGSEAVGVSWVPPHHDMGLLGGLIFPMYTGFPVNVMSPMAFLRDPARWLDAITRFGATVSAAPNFAYDLCCDRVADEDLDRLDLSTLACTLSGAEPVRPEVLDRFSLKFERCGFRRSAFFPCYGLAEGTALLSGARPPGEIPKVRLVSAPALETDGRVGLPEDVASARRLVGCGAVVDDTEILIVDPAERRVLPPGRIGELWVRGPTVAAGYFRAEEATRETFGATLADGDGPYLRTGDLGTFIEDYLFVTGRASDMMVFRGRNVHPQDVEAGSVASHPCLAGSRAVAFSIDVQGTERLVVVQGLVRPRVSAGDVDEITSAVGRAIAQEHGLHPHDVVLIPSKKIPVTSSGKLRRAACRASYLAGELPRVRPRADEAARPVSDPAPDQVAARLRLLVADAADRDSAEVDLDRPFTDYGLDSVHASSLAHRLSEWLGVEVPPTFVWDYPTIESAVRALTANNPGPATTVCARAGKASQSHFDPVAVVGMGCRFPGVSPGGGVGGFWDLLVRGGCEVTDVPAERWNVKEWFSPVMGEAGRVYARHGGFVAGLGGFDAELFGVSPREAMRMDPQQRLVLEVVWEALEGAGVAPDGLRGSRTGVFVGVAGSDWARLSAAAGVGAIDEYAATGSSVNFVANRVSYGLGLAGPSLAVDTACSSSLVAVHLAVQSLRGGECDLALAGGVNLLLGVDAWVALCQGRMLSASGLCRAFDEAADGYVRGEGCGIVVLKRLPDAVAAGDEVLAVIRGTAINHDGRSNGLTAPNGLAQQHVIRDALAMANVEPAAVGYVEAHGTGTPLGDPVEARALAETLGQGRPPDRPLMIGSVKTNIGHLEAAAGIAGLIKAVLAVKHGVVPPHPHLHRPNPHIAWDRLPLTIPTRPTPWDRPRRIAGISSFGFGGTNAHTVIDDCVGELTGDAP</sequence>
<dbReference type="Pfam" id="PF16197">
    <property type="entry name" value="KAsynt_C_assoc"/>
    <property type="match status" value="1"/>
</dbReference>
<dbReference type="PANTHER" id="PTHR43775">
    <property type="entry name" value="FATTY ACID SYNTHASE"/>
    <property type="match status" value="1"/>
</dbReference>
<dbReference type="Gene3D" id="3.40.50.12780">
    <property type="entry name" value="N-terminal domain of ligase-like"/>
    <property type="match status" value="1"/>
</dbReference>
<dbReference type="InterPro" id="IPR000652">
    <property type="entry name" value="Triosephosphate_isomerase"/>
</dbReference>
<dbReference type="Gene3D" id="3.40.47.10">
    <property type="match status" value="1"/>
</dbReference>
<name>A0ABN3QL20_9ACTN</name>
<evidence type="ECO:0000313" key="6">
    <source>
        <dbReference type="EMBL" id="GAA2629009.1"/>
    </source>
</evidence>
<dbReference type="Pfam" id="PF00550">
    <property type="entry name" value="PP-binding"/>
    <property type="match status" value="1"/>
</dbReference>
<feature type="domain" description="Ketosynthase family 3 (KS3)" evidence="5">
    <location>
        <begin position="673"/>
        <end position="1099"/>
    </location>
</feature>
<evidence type="ECO:0000259" key="4">
    <source>
        <dbReference type="PROSITE" id="PS50075"/>
    </source>
</evidence>
<dbReference type="SUPFAM" id="SSF53901">
    <property type="entry name" value="Thiolase-like"/>
    <property type="match status" value="1"/>
</dbReference>
<dbReference type="InterPro" id="IPR014031">
    <property type="entry name" value="Ketoacyl_synth_C"/>
</dbReference>
<dbReference type="Pfam" id="PF00109">
    <property type="entry name" value="ketoacyl-synt"/>
    <property type="match status" value="1"/>
</dbReference>
<dbReference type="InterPro" id="IPR050091">
    <property type="entry name" value="PKS_NRPS_Biosynth_Enz"/>
</dbReference>
<keyword evidence="3" id="KW-0808">Transferase</keyword>
<comment type="caution">
    <text evidence="6">The sequence shown here is derived from an EMBL/GenBank/DDBJ whole genome shotgun (WGS) entry which is preliminary data.</text>
</comment>
<dbReference type="CDD" id="cd05931">
    <property type="entry name" value="FAAL"/>
    <property type="match status" value="1"/>
</dbReference>
<dbReference type="Pfam" id="PF02801">
    <property type="entry name" value="Ketoacyl-synt_C"/>
    <property type="match status" value="1"/>
</dbReference>
<dbReference type="InterPro" id="IPR020841">
    <property type="entry name" value="PKS_Beta-ketoAc_synthase_dom"/>
</dbReference>
<dbReference type="EMBL" id="BAAATD010000014">
    <property type="protein sequence ID" value="GAA2629009.1"/>
    <property type="molecule type" value="Genomic_DNA"/>
</dbReference>
<dbReference type="SMART" id="SM00823">
    <property type="entry name" value="PKS_PP"/>
    <property type="match status" value="1"/>
</dbReference>
<dbReference type="PROSITE" id="PS52004">
    <property type="entry name" value="KS3_2"/>
    <property type="match status" value="1"/>
</dbReference>
<evidence type="ECO:0000256" key="3">
    <source>
        <dbReference type="ARBA" id="ARBA00022679"/>
    </source>
</evidence>
<feature type="domain" description="Carrier" evidence="4">
    <location>
        <begin position="580"/>
        <end position="654"/>
    </location>
</feature>
<dbReference type="RefSeq" id="WP_344547538.1">
    <property type="nucleotide sequence ID" value="NZ_BAAATD010000014.1"/>
</dbReference>
<dbReference type="Gene3D" id="3.30.300.30">
    <property type="match status" value="1"/>
</dbReference>
<dbReference type="PROSITE" id="PS00606">
    <property type="entry name" value="KS3_1"/>
    <property type="match status" value="1"/>
</dbReference>
<dbReference type="SMART" id="SM01294">
    <property type="entry name" value="PKS_PP_betabranch"/>
    <property type="match status" value="1"/>
</dbReference>
<dbReference type="PROSITE" id="PS51440">
    <property type="entry name" value="TIM_2"/>
    <property type="match status" value="1"/>
</dbReference>
<evidence type="ECO:0000313" key="7">
    <source>
        <dbReference type="Proteomes" id="UP001501509"/>
    </source>
</evidence>
<proteinExistence type="predicted"/>
<protein>
    <recommendedName>
        <fullName evidence="8">Polyketide synthase</fullName>
    </recommendedName>
</protein>
<dbReference type="InterPro" id="IPR014030">
    <property type="entry name" value="Ketoacyl_synth_N"/>
</dbReference>
<dbReference type="InterPro" id="IPR020806">
    <property type="entry name" value="PKS_PP-bd"/>
</dbReference>
<organism evidence="6 7">
    <name type="scientific">Actinomadura fulvescens</name>
    <dbReference type="NCBI Taxonomy" id="46160"/>
    <lineage>
        <taxon>Bacteria</taxon>
        <taxon>Bacillati</taxon>
        <taxon>Actinomycetota</taxon>
        <taxon>Actinomycetes</taxon>
        <taxon>Streptosporangiales</taxon>
        <taxon>Thermomonosporaceae</taxon>
        <taxon>Actinomadura</taxon>
    </lineage>
</organism>
<evidence type="ECO:0000256" key="2">
    <source>
        <dbReference type="ARBA" id="ARBA00022553"/>
    </source>
</evidence>
<reference evidence="6 7" key="1">
    <citation type="journal article" date="2019" name="Int. J. Syst. Evol. Microbiol.">
        <title>The Global Catalogue of Microorganisms (GCM) 10K type strain sequencing project: providing services to taxonomists for standard genome sequencing and annotation.</title>
        <authorList>
            <consortium name="The Broad Institute Genomics Platform"/>
            <consortium name="The Broad Institute Genome Sequencing Center for Infectious Disease"/>
            <person name="Wu L."/>
            <person name="Ma J."/>
        </authorList>
    </citation>
    <scope>NUCLEOTIDE SEQUENCE [LARGE SCALE GENOMIC DNA]</scope>
    <source>
        <strain evidence="6 7">JCM 6833</strain>
    </source>
</reference>